<organism evidence="2 3">
    <name type="scientific">Laedolimicola intestinihominis</name>
    <dbReference type="NCBI Taxonomy" id="3133166"/>
    <lineage>
        <taxon>Bacteria</taxon>
        <taxon>Bacillati</taxon>
        <taxon>Bacillota</taxon>
        <taxon>Clostridia</taxon>
        <taxon>Lachnospirales</taxon>
        <taxon>Lachnospiraceae</taxon>
        <taxon>Laedolimicola</taxon>
    </lineage>
</organism>
<evidence type="ECO:0000313" key="3">
    <source>
        <dbReference type="Proteomes" id="UP001438008"/>
    </source>
</evidence>
<feature type="transmembrane region" description="Helical" evidence="1">
    <location>
        <begin position="333"/>
        <end position="355"/>
    </location>
</feature>
<gene>
    <name evidence="2" type="ORF">WMO29_09670</name>
</gene>
<evidence type="ECO:0000313" key="2">
    <source>
        <dbReference type="EMBL" id="MEQ2472749.1"/>
    </source>
</evidence>
<protein>
    <submittedName>
        <fullName evidence="2">DUF6056 family protein</fullName>
    </submittedName>
</protein>
<comment type="caution">
    <text evidence="2">The sequence shown here is derived from an EMBL/GenBank/DDBJ whole genome shotgun (WGS) entry which is preliminary data.</text>
</comment>
<feature type="transmembrane region" description="Helical" evidence="1">
    <location>
        <begin position="308"/>
        <end position="327"/>
    </location>
</feature>
<reference evidence="2 3" key="1">
    <citation type="submission" date="2024-03" db="EMBL/GenBank/DDBJ databases">
        <title>Human intestinal bacterial collection.</title>
        <authorList>
            <person name="Pauvert C."/>
            <person name="Hitch T.C.A."/>
            <person name="Clavel T."/>
        </authorList>
    </citation>
    <scope>NUCLEOTIDE SEQUENCE [LARGE SCALE GENOMIC DNA]</scope>
    <source>
        <strain evidence="2 3">CLA-AA-H132</strain>
    </source>
</reference>
<evidence type="ECO:0000256" key="1">
    <source>
        <dbReference type="SAM" id="Phobius"/>
    </source>
</evidence>
<dbReference type="InterPro" id="IPR045691">
    <property type="entry name" value="DUF6056"/>
</dbReference>
<dbReference type="RefSeq" id="WP_349164620.1">
    <property type="nucleotide sequence ID" value="NZ_JBBMFE010000008.1"/>
</dbReference>
<accession>A0ABV1FI64</accession>
<dbReference type="Proteomes" id="UP001438008">
    <property type="component" value="Unassembled WGS sequence"/>
</dbReference>
<dbReference type="Pfam" id="PF19528">
    <property type="entry name" value="DUF6056"/>
    <property type="match status" value="1"/>
</dbReference>
<keyword evidence="1" id="KW-0812">Transmembrane</keyword>
<feature type="transmembrane region" description="Helical" evidence="1">
    <location>
        <begin position="186"/>
        <end position="212"/>
    </location>
</feature>
<feature type="transmembrane region" description="Helical" evidence="1">
    <location>
        <begin position="12"/>
        <end position="33"/>
    </location>
</feature>
<proteinExistence type="predicted"/>
<feature type="transmembrane region" description="Helical" evidence="1">
    <location>
        <begin position="151"/>
        <end position="174"/>
    </location>
</feature>
<dbReference type="EMBL" id="JBBMFE010000008">
    <property type="protein sequence ID" value="MEQ2472749.1"/>
    <property type="molecule type" value="Genomic_DNA"/>
</dbReference>
<feature type="transmembrane region" description="Helical" evidence="1">
    <location>
        <begin position="80"/>
        <end position="113"/>
    </location>
</feature>
<keyword evidence="3" id="KW-1185">Reference proteome</keyword>
<feature type="transmembrane region" description="Helical" evidence="1">
    <location>
        <begin position="125"/>
        <end position="145"/>
    </location>
</feature>
<name>A0ABV1FI64_9FIRM</name>
<feature type="transmembrane region" description="Helical" evidence="1">
    <location>
        <begin position="284"/>
        <end position="301"/>
    </location>
</feature>
<feature type="transmembrane region" description="Helical" evidence="1">
    <location>
        <begin position="362"/>
        <end position="382"/>
    </location>
</feature>
<sequence>MSGMMQKRKPKKLNCNIWIIGIIVALLYAQHYAVPMFFDDYGYASLSYGWNGNQHGMLYTIGDVFNFLKFQYLNWGGRIVYFFFEIMVFRIGGVRLIQVLQTLIITGIILLTAQIIMKNIGERNILQLPVIYILSFAMYGTFALFCAADGIYWYTSSVLYVWPFLPFLLGILINMQNQVKRRWINLAYMFLMFLAAFSQEQVAVLIIVYSVLDFSFELLLKKEKLEIALHGMIGACVGGGLEILAPGNFNRASNAMYSEFSNYNIIQKIKYNFPKLLEINIGDYNWIFIIILSVVLVEVCLQFEKKVFHRMVPVILALILGIIYGRFNTIPEKITLCIKIVWCILFTTILILYFIKNSSWKMLALLIGGLCSQGMMLVIPSISVRSCLPFMFVLHIVSLNAMIEFGKIEKYKKLSILIMMCIGLYGIVNFSYILHGYWVNYETQQMNHYKLLEASYQKLETKEKSEIVLYKLLDDKFANIMQYREGYDYMIYWICKYYEIPENINFIWRDSLYWCEKNTK</sequence>
<feature type="transmembrane region" description="Helical" evidence="1">
    <location>
        <begin position="417"/>
        <end position="438"/>
    </location>
</feature>
<keyword evidence="1" id="KW-0472">Membrane</keyword>
<keyword evidence="1" id="KW-1133">Transmembrane helix</keyword>